<sequence>MNIEYELDTMTMHAESRANFSRIISENQFLPDLIQVIQQSSAYRLKAIVALEFYARDHWEEVKNYSEEIIEISTKITSETEKRCISKLMEKISEFQYKDPDFKLPQQSLEQMASVCFDWLLTDSKIATKAFSMQSLFYLGYKIDWIHTELKAYLERNLAYQSAGFKSRGTKILKKLR</sequence>
<dbReference type="OrthoDB" id="979487at2"/>
<organism evidence="1 2">
    <name type="scientific">Zunongwangia mangrovi</name>
    <dbReference type="NCBI Taxonomy" id="1334022"/>
    <lineage>
        <taxon>Bacteria</taxon>
        <taxon>Pseudomonadati</taxon>
        <taxon>Bacteroidota</taxon>
        <taxon>Flavobacteriia</taxon>
        <taxon>Flavobacteriales</taxon>
        <taxon>Flavobacteriaceae</taxon>
        <taxon>Zunongwangia</taxon>
    </lineage>
</organism>
<dbReference type="RefSeq" id="WP_139219157.1">
    <property type="nucleotide sequence ID" value="NZ_FOKV01000002.1"/>
</dbReference>
<accession>A0A1I1GK84</accession>
<dbReference type="STRING" id="1334022.SAMN04487907_102223"/>
<dbReference type="Proteomes" id="UP000199438">
    <property type="component" value="Unassembled WGS sequence"/>
</dbReference>
<reference evidence="2" key="1">
    <citation type="submission" date="2016-10" db="EMBL/GenBank/DDBJ databases">
        <authorList>
            <person name="Varghese N."/>
            <person name="Submissions S."/>
        </authorList>
    </citation>
    <scope>NUCLEOTIDE SEQUENCE [LARGE SCALE GENOMIC DNA]</scope>
    <source>
        <strain evidence="2">DSM 24499</strain>
    </source>
</reference>
<proteinExistence type="predicted"/>
<evidence type="ECO:0000313" key="2">
    <source>
        <dbReference type="Proteomes" id="UP000199438"/>
    </source>
</evidence>
<protein>
    <recommendedName>
        <fullName evidence="3">Adenylosuccinate lyase</fullName>
    </recommendedName>
</protein>
<dbReference type="AlphaFoldDB" id="A0A1I1GK84"/>
<name>A0A1I1GK84_9FLAO</name>
<dbReference type="EMBL" id="FOKV01000002">
    <property type="protein sequence ID" value="SFC09580.1"/>
    <property type="molecule type" value="Genomic_DNA"/>
</dbReference>
<evidence type="ECO:0000313" key="1">
    <source>
        <dbReference type="EMBL" id="SFC09580.1"/>
    </source>
</evidence>
<gene>
    <name evidence="1" type="ORF">SAMN04487907_102223</name>
</gene>
<keyword evidence="2" id="KW-1185">Reference proteome</keyword>
<evidence type="ECO:0008006" key="3">
    <source>
        <dbReference type="Google" id="ProtNLM"/>
    </source>
</evidence>